<keyword evidence="3" id="KW-0963">Cytoplasm</keyword>
<keyword evidence="12" id="KW-1185">Reference proteome</keyword>
<keyword evidence="4" id="KW-0808">Transferase</keyword>
<dbReference type="Pfam" id="PF00365">
    <property type="entry name" value="PFK"/>
    <property type="match status" value="1"/>
</dbReference>
<comment type="function">
    <text evidence="2">Catalyzes the phosphorylation of D-fructose 6-phosphate, the first committing step of glycolysis. Uses inorganic phosphate (PPi) as phosphoryl donor instead of ATP like common ATP-dependent phosphofructokinases (ATP-PFKs), which renders the reaction reversible, and can thus function both in glycolysis and gluconeogenesis. Consistently, PPi-PFK can replace the enzymes of both the forward (ATP-PFK) and reverse (fructose-bisphosphatase (FBPase)) reactions.</text>
</comment>
<comment type="cofactor">
    <cofactor evidence="1">
        <name>Mg(2+)</name>
        <dbReference type="ChEBI" id="CHEBI:18420"/>
    </cofactor>
</comment>
<dbReference type="EMBL" id="MLAK01000320">
    <property type="protein sequence ID" value="OHT14801.1"/>
    <property type="molecule type" value="Genomic_DNA"/>
</dbReference>
<sequence>MTSEEILGIICPGSPAPGINPCISALTTYAVKLKWKVIGFHDGFLHLSTGDIEKVQENMTILENKDVLNFNKNNGTILRTDRYDPSKFPQKVMNCVRMLTQLKIQYLIIIGGNDQINVANFISSGVDPADMKLIVIPKTVDNDIALPPNQTTLGFNSARSFAIPILRNLIFDAKSAPRWFIVETMGRRSGHLALSICQASGAKFAIIPEDFGRKRIDLSDICDVIEGAILKSLVLGENFGVCLLSEGLINQMSTLSIQQLTEDGTISYNSEGRIVLDNAEISRAVRVEIEKRFSLSNIEIKVANKKVGYEFRSCDPSCFDSVYAQELAYGAIEGFKNDHSNCIVTSQSGVISYLSFRSILDQDTGRVVARRVDVNSEVYKIARSYMQVITKEDLEDEEMVRKLAQVGNSTPEKIVEKYKKVISLLVQ</sequence>
<feature type="domain" description="Phosphofructokinase" evidence="10">
    <location>
        <begin position="8"/>
        <end position="333"/>
    </location>
</feature>
<keyword evidence="6" id="KW-0418">Kinase</keyword>
<dbReference type="AlphaFoldDB" id="A0A1J4KU44"/>
<dbReference type="PRINTS" id="PR00476">
    <property type="entry name" value="PHFRCTKINASE"/>
</dbReference>
<evidence type="ECO:0000256" key="3">
    <source>
        <dbReference type="ARBA" id="ARBA00022490"/>
    </source>
</evidence>
<dbReference type="GO" id="GO:0009749">
    <property type="term" value="P:response to glucose"/>
    <property type="evidence" value="ECO:0007669"/>
    <property type="project" value="TreeGrafter"/>
</dbReference>
<evidence type="ECO:0000256" key="8">
    <source>
        <dbReference type="ARBA" id="ARBA00023152"/>
    </source>
</evidence>
<dbReference type="Gene3D" id="3.40.50.450">
    <property type="match status" value="1"/>
</dbReference>
<evidence type="ECO:0000259" key="10">
    <source>
        <dbReference type="Pfam" id="PF00365"/>
    </source>
</evidence>
<dbReference type="VEuPathDB" id="TrichDB:TRFO_42884"/>
<dbReference type="OrthoDB" id="537915at2759"/>
<evidence type="ECO:0000256" key="1">
    <source>
        <dbReference type="ARBA" id="ARBA00001946"/>
    </source>
</evidence>
<dbReference type="PIRSF" id="PIRSF036482">
    <property type="entry name" value="PPi_PFK_TM0289"/>
    <property type="match status" value="1"/>
</dbReference>
<comment type="caution">
    <text evidence="11">The sequence shown here is derived from an EMBL/GenBank/DDBJ whole genome shotgun (WGS) entry which is preliminary data.</text>
</comment>
<reference evidence="11" key="1">
    <citation type="submission" date="2016-10" db="EMBL/GenBank/DDBJ databases">
        <authorList>
            <person name="Benchimol M."/>
            <person name="Almeida L.G."/>
            <person name="Vasconcelos A.T."/>
            <person name="Perreira-Neves A."/>
            <person name="Rosa I.A."/>
            <person name="Tasca T."/>
            <person name="Bogo M.R."/>
            <person name="de Souza W."/>
        </authorList>
    </citation>
    <scope>NUCLEOTIDE SEQUENCE [LARGE SCALE GENOMIC DNA]</scope>
    <source>
        <strain evidence="11">K</strain>
    </source>
</reference>
<protein>
    <submittedName>
        <fullName evidence="11">Phosphofructokinase family protein</fullName>
    </submittedName>
</protein>
<dbReference type="InterPro" id="IPR035966">
    <property type="entry name" value="PKF_sf"/>
</dbReference>
<dbReference type="GO" id="GO:0046872">
    <property type="term" value="F:metal ion binding"/>
    <property type="evidence" value="ECO:0007669"/>
    <property type="project" value="UniProtKB-KW"/>
</dbReference>
<dbReference type="SUPFAM" id="SSF53784">
    <property type="entry name" value="Phosphofructokinase"/>
    <property type="match status" value="1"/>
</dbReference>
<accession>A0A1J4KU44</accession>
<dbReference type="InterPro" id="IPR000023">
    <property type="entry name" value="Phosphofructokinase_dom"/>
</dbReference>
<dbReference type="Gene3D" id="3.40.50.460">
    <property type="entry name" value="Phosphofructokinase domain"/>
    <property type="match status" value="1"/>
</dbReference>
<dbReference type="Proteomes" id="UP000179807">
    <property type="component" value="Unassembled WGS sequence"/>
</dbReference>
<dbReference type="InterPro" id="IPR022953">
    <property type="entry name" value="ATP_PFK"/>
</dbReference>
<evidence type="ECO:0000313" key="11">
    <source>
        <dbReference type="EMBL" id="OHT14801.1"/>
    </source>
</evidence>
<dbReference type="GO" id="GO:0047334">
    <property type="term" value="F:diphosphate-fructose-6-phosphate 1-phosphotransferase activity"/>
    <property type="evidence" value="ECO:0007669"/>
    <property type="project" value="UniProtKB-EC"/>
</dbReference>
<proteinExistence type="predicted"/>
<gene>
    <name evidence="11" type="ORF">TRFO_42884</name>
</gene>
<dbReference type="PANTHER" id="PTHR43650">
    <property type="entry name" value="PYROPHOSPHATE--FRUCTOSE 6-PHOSPHATE 1-PHOSPHOTRANSFERASE"/>
    <property type="match status" value="1"/>
</dbReference>
<dbReference type="PANTHER" id="PTHR43650:SF1">
    <property type="entry name" value="PYROPHOSPHATE--FRUCTOSE 6-PHOSPHATE 1-PHOSPHOTRANSFERASE SUBUNIT BETA 2"/>
    <property type="match status" value="1"/>
</dbReference>
<dbReference type="InterPro" id="IPR011403">
    <property type="entry name" value="PPi-PFK_TM0289"/>
</dbReference>
<dbReference type="GO" id="GO:0005829">
    <property type="term" value="C:cytosol"/>
    <property type="evidence" value="ECO:0007669"/>
    <property type="project" value="TreeGrafter"/>
</dbReference>
<evidence type="ECO:0000313" key="12">
    <source>
        <dbReference type="Proteomes" id="UP000179807"/>
    </source>
</evidence>
<name>A0A1J4KU44_9EUKA</name>
<evidence type="ECO:0000256" key="7">
    <source>
        <dbReference type="ARBA" id="ARBA00022842"/>
    </source>
</evidence>
<dbReference type="GO" id="GO:0003872">
    <property type="term" value="F:6-phosphofructokinase activity"/>
    <property type="evidence" value="ECO:0007669"/>
    <property type="project" value="InterPro"/>
</dbReference>
<organism evidence="11 12">
    <name type="scientific">Tritrichomonas foetus</name>
    <dbReference type="NCBI Taxonomy" id="1144522"/>
    <lineage>
        <taxon>Eukaryota</taxon>
        <taxon>Metamonada</taxon>
        <taxon>Parabasalia</taxon>
        <taxon>Tritrichomonadida</taxon>
        <taxon>Tritrichomonadidae</taxon>
        <taxon>Tritrichomonas</taxon>
    </lineage>
</organism>
<evidence type="ECO:0000256" key="6">
    <source>
        <dbReference type="ARBA" id="ARBA00022777"/>
    </source>
</evidence>
<comment type="catalytic activity">
    <reaction evidence="9">
        <text>beta-D-fructose 6-phosphate + diphosphate = beta-D-fructose 1,6-bisphosphate + phosphate + H(+)</text>
        <dbReference type="Rhea" id="RHEA:13613"/>
        <dbReference type="ChEBI" id="CHEBI:15378"/>
        <dbReference type="ChEBI" id="CHEBI:32966"/>
        <dbReference type="ChEBI" id="CHEBI:33019"/>
        <dbReference type="ChEBI" id="CHEBI:43474"/>
        <dbReference type="ChEBI" id="CHEBI:57634"/>
        <dbReference type="EC" id="2.7.1.90"/>
    </reaction>
</comment>
<evidence type="ECO:0000256" key="9">
    <source>
        <dbReference type="ARBA" id="ARBA00048072"/>
    </source>
</evidence>
<keyword evidence="8" id="KW-0324">Glycolysis</keyword>
<keyword evidence="5" id="KW-0479">Metal-binding</keyword>
<dbReference type="UniPathway" id="UPA00109">
    <property type="reaction ID" value="UER00182"/>
</dbReference>
<evidence type="ECO:0000256" key="2">
    <source>
        <dbReference type="ARBA" id="ARBA00003138"/>
    </source>
</evidence>
<dbReference type="GeneID" id="94849233"/>
<dbReference type="RefSeq" id="XP_068367937.1">
    <property type="nucleotide sequence ID" value="XM_068514529.1"/>
</dbReference>
<keyword evidence="7" id="KW-0460">Magnesium</keyword>
<dbReference type="GO" id="GO:0006002">
    <property type="term" value="P:fructose 6-phosphate metabolic process"/>
    <property type="evidence" value="ECO:0007669"/>
    <property type="project" value="InterPro"/>
</dbReference>
<evidence type="ECO:0000256" key="4">
    <source>
        <dbReference type="ARBA" id="ARBA00022679"/>
    </source>
</evidence>
<evidence type="ECO:0000256" key="5">
    <source>
        <dbReference type="ARBA" id="ARBA00022723"/>
    </source>
</evidence>